<reference evidence="2" key="1">
    <citation type="submission" date="2021-02" db="EMBL/GenBank/DDBJ databases">
        <title>Metagenome-assembled genomes from human diarrheal sample B26.</title>
        <authorList>
            <person name="Ateba T.P."/>
            <person name="Alayande K.A."/>
            <person name="Mwanza M."/>
        </authorList>
    </citation>
    <scope>NUCLEOTIDE SEQUENCE</scope>
    <source>
        <strain evidence="2">06WH</strain>
    </source>
</reference>
<sequence length="531" mass="57797">MAVKGSATVTLSQYRDTESVTRYYKLQSSSLAAPDKPSNVKPNETPAGWSKSEPACDITKTLYTCDVTVFSDKTTHVSDVSKSTSYEAAKEAWNKANNAQGTANEAAKTADNYISTDSTGIMVSENKGATKETPSNATKNNVLITEKDVQIRNGKKVVASYGETIDIGGENEQHVTIAKDKMAVYAGTESLFSVDSFKSGTEIISTWINTDKLTPTEDIYPEISDSIAFSVEDINDTIDLDGHYFNSFTYSFFNKGAKRVWFELENGDTITIDKSINSNSLHYEEFSDGNGYCNSFDLITREKISRTDIIALRASYDIDFNPAIVDIGQYRTKDVINYHGMNLYDFKALKIGSGIASENNRRDAFTVDFLGNGYFGNTLNVEQDIRAMYIGAAQVDTNKMSAENISAENISADNITMNIQRGTGKITLTTGAVEYQPRWWRCGNIVQMEVGTKCTGKVASGANIAAGKITGVPKPITGSGVRAVSYYGNNANISYMGSNGTFYARNAGADALEKGSDCIGGFTYITDGTML</sequence>
<gene>
    <name evidence="2" type="ORF">JTJ23_12930</name>
</gene>
<accession>A0A938Z7R8</accession>
<feature type="region of interest" description="Disordered" evidence="1">
    <location>
        <begin position="31"/>
        <end position="52"/>
    </location>
</feature>
<evidence type="ECO:0000313" key="3">
    <source>
        <dbReference type="Proteomes" id="UP000737612"/>
    </source>
</evidence>
<dbReference type="EMBL" id="JAFHBD010000063">
    <property type="protein sequence ID" value="MBN2954461.1"/>
    <property type="molecule type" value="Genomic_DNA"/>
</dbReference>
<proteinExistence type="predicted"/>
<evidence type="ECO:0000256" key="1">
    <source>
        <dbReference type="SAM" id="MobiDB-lite"/>
    </source>
</evidence>
<evidence type="ECO:0000313" key="2">
    <source>
        <dbReference type="EMBL" id="MBN2954461.1"/>
    </source>
</evidence>
<dbReference type="AlphaFoldDB" id="A0A938Z7R8"/>
<organism evidence="2 3">
    <name type="scientific">Fusicatenibacter saccharivorans</name>
    <dbReference type="NCBI Taxonomy" id="1150298"/>
    <lineage>
        <taxon>Bacteria</taxon>
        <taxon>Bacillati</taxon>
        <taxon>Bacillota</taxon>
        <taxon>Clostridia</taxon>
        <taxon>Lachnospirales</taxon>
        <taxon>Lachnospiraceae</taxon>
        <taxon>Fusicatenibacter</taxon>
    </lineage>
</organism>
<dbReference type="Proteomes" id="UP000737612">
    <property type="component" value="Unassembled WGS sequence"/>
</dbReference>
<protein>
    <submittedName>
        <fullName evidence="2">Uncharacterized protein</fullName>
    </submittedName>
</protein>
<comment type="caution">
    <text evidence="2">The sequence shown here is derived from an EMBL/GenBank/DDBJ whole genome shotgun (WGS) entry which is preliminary data.</text>
</comment>
<name>A0A938Z7R8_9FIRM</name>